<dbReference type="Gene3D" id="2.60.220.20">
    <property type="entry name" value="putative beta-Galactosidase from caulobacter crescentus"/>
    <property type="match status" value="1"/>
</dbReference>
<evidence type="ECO:0000256" key="1">
    <source>
        <dbReference type="ARBA" id="ARBA00022801"/>
    </source>
</evidence>
<sequence>MLAGELQNSSLSSAEHMDTVWKRLVDASFNTILGSVTWEMIEQVEGQFNFDELDKVILGARKHNLHLILLWFGSFKNGMSTYTPAWVKSNPTRFPRAKLRKAGGVVQTADVLSIFHPNAREADATAFGNLMDHIKQVDEAHSTVFMVQVENEVGLLGDSRDACPKANATFSEPVPGDLVDFLAAEWANLHPDLKAHLPNIDSTEFSQRRGLSWEAVFGKGPKTEEIFMAYHYASYVNHVAAAGKMVYPLPLFTNVWMNYVGEDSDNDFPTIVGGGGLPGDYPSGGATSNVLDIWQKFAPNLAFISPDVYFSDYTRTCEKYRHRRQPLFIPEQRRDAYGARRIWVAYGSFAALGTSPFGIDTLDPETSSFTRSYKLLSSVSDIVLEAQTRPDSSIGFYFDEVPDNMPDTAKPTVHRFGDFELTIERCFVFGKPGPAEGMVIHQTGGRFLLIGWGFQVRVRALSAKATFTGILRFKEKTPEGCPPGELRTLRTLNGDETRGGLFAMMPNSDPDYGGFPICVTIPARTMIAEVEFYSIEEV</sequence>
<gene>
    <name evidence="5" type="ORF">QQX98_005400</name>
</gene>
<proteinExistence type="predicted"/>
<feature type="domain" description="Glycoside hydrolase family 42 N-terminal" evidence="3">
    <location>
        <begin position="21"/>
        <end position="171"/>
    </location>
</feature>
<feature type="domain" description="DUF5597" evidence="4">
    <location>
        <begin position="369"/>
        <end position="503"/>
    </location>
</feature>
<dbReference type="Pfam" id="PF02449">
    <property type="entry name" value="Glyco_hydro_42"/>
    <property type="match status" value="1"/>
</dbReference>
<dbReference type="InterPro" id="IPR040719">
    <property type="entry name" value="DUF5597"/>
</dbReference>
<evidence type="ECO:0008006" key="7">
    <source>
        <dbReference type="Google" id="ProtNLM"/>
    </source>
</evidence>
<evidence type="ECO:0000313" key="6">
    <source>
        <dbReference type="Proteomes" id="UP001498476"/>
    </source>
</evidence>
<accession>A0ABR1H524</accession>
<dbReference type="Pfam" id="PF18120">
    <property type="entry name" value="DUF5597"/>
    <property type="match status" value="1"/>
</dbReference>
<dbReference type="EMBL" id="JAZAVJ010000072">
    <property type="protein sequence ID" value="KAK7416203.1"/>
    <property type="molecule type" value="Genomic_DNA"/>
</dbReference>
<dbReference type="InterPro" id="IPR013529">
    <property type="entry name" value="Glyco_hydro_42_N"/>
</dbReference>
<organism evidence="5 6">
    <name type="scientific">Neonectria punicea</name>
    <dbReference type="NCBI Taxonomy" id="979145"/>
    <lineage>
        <taxon>Eukaryota</taxon>
        <taxon>Fungi</taxon>
        <taxon>Dikarya</taxon>
        <taxon>Ascomycota</taxon>
        <taxon>Pezizomycotina</taxon>
        <taxon>Sordariomycetes</taxon>
        <taxon>Hypocreomycetidae</taxon>
        <taxon>Hypocreales</taxon>
        <taxon>Nectriaceae</taxon>
        <taxon>Neonectria</taxon>
    </lineage>
</organism>
<dbReference type="InterPro" id="IPR017853">
    <property type="entry name" value="GH"/>
</dbReference>
<evidence type="ECO:0000259" key="4">
    <source>
        <dbReference type="Pfam" id="PF18120"/>
    </source>
</evidence>
<keyword evidence="1" id="KW-0378">Hydrolase</keyword>
<evidence type="ECO:0000256" key="2">
    <source>
        <dbReference type="ARBA" id="ARBA00023295"/>
    </source>
</evidence>
<dbReference type="SUPFAM" id="SSF51445">
    <property type="entry name" value="(Trans)glycosidases"/>
    <property type="match status" value="1"/>
</dbReference>
<comment type="caution">
    <text evidence="5">The sequence shown here is derived from an EMBL/GenBank/DDBJ whole genome shotgun (WGS) entry which is preliminary data.</text>
</comment>
<name>A0ABR1H524_9HYPO</name>
<keyword evidence="2" id="KW-0326">Glycosidase</keyword>
<dbReference type="Proteomes" id="UP001498476">
    <property type="component" value="Unassembled WGS sequence"/>
</dbReference>
<dbReference type="Gene3D" id="3.20.20.80">
    <property type="entry name" value="Glycosidases"/>
    <property type="match status" value="1"/>
</dbReference>
<protein>
    <recommendedName>
        <fullName evidence="7">Beta-galactosidase</fullName>
    </recommendedName>
</protein>
<evidence type="ECO:0000259" key="3">
    <source>
        <dbReference type="Pfam" id="PF02449"/>
    </source>
</evidence>
<reference evidence="5 6" key="1">
    <citation type="journal article" date="2025" name="Microbiol. Resour. Announc.">
        <title>Draft genome sequences for Neonectria magnoliae and Neonectria punicea, canker pathogens of Liriodendron tulipifera and Acer saccharum in West Virginia.</title>
        <authorList>
            <person name="Petronek H.M."/>
            <person name="Kasson M.T."/>
            <person name="Metheny A.M."/>
            <person name="Stauder C.M."/>
            <person name="Lovett B."/>
            <person name="Lynch S.C."/>
            <person name="Garnas J.R."/>
            <person name="Kasson L.R."/>
            <person name="Stajich J.E."/>
        </authorList>
    </citation>
    <scope>NUCLEOTIDE SEQUENCE [LARGE SCALE GENOMIC DNA]</scope>
    <source>
        <strain evidence="5 6">NRRL 64653</strain>
    </source>
</reference>
<keyword evidence="6" id="KW-1185">Reference proteome</keyword>
<evidence type="ECO:0000313" key="5">
    <source>
        <dbReference type="EMBL" id="KAK7416203.1"/>
    </source>
</evidence>